<evidence type="ECO:0000256" key="2">
    <source>
        <dbReference type="SAM" id="SignalP"/>
    </source>
</evidence>
<reference evidence="3" key="2">
    <citation type="submission" date="2015-07" db="EMBL/GenBank/DDBJ databases">
        <authorList>
            <person name="Noorani M."/>
        </authorList>
    </citation>
    <scope>NUCLEOTIDE SEQUENCE</scope>
    <source>
        <strain evidence="3">Yugu1</strain>
    </source>
</reference>
<keyword evidence="2" id="KW-0732">Signal</keyword>
<accession>A0A368S9E8</accession>
<sequence length="82" mass="8466">MPWLTALKKLSLLQALATALAEPDEDRSTMGTMAFVEMVVLMETLGLVVAVVPLFEPRPASDLDPTGAGRGGGKQGGAKPGS</sequence>
<gene>
    <name evidence="3" type="ORF">SETIT_8G186700v2</name>
</gene>
<protein>
    <submittedName>
        <fullName evidence="3">Uncharacterized protein</fullName>
    </submittedName>
</protein>
<name>A0A368S9E8_SETIT</name>
<evidence type="ECO:0000313" key="3">
    <source>
        <dbReference type="EMBL" id="RCV38991.1"/>
    </source>
</evidence>
<dbReference type="EMBL" id="CM003535">
    <property type="protein sequence ID" value="RCV38991.1"/>
    <property type="molecule type" value="Genomic_DNA"/>
</dbReference>
<proteinExistence type="predicted"/>
<feature type="signal peptide" evidence="2">
    <location>
        <begin position="1"/>
        <end position="21"/>
    </location>
</feature>
<feature type="region of interest" description="Disordered" evidence="1">
    <location>
        <begin position="58"/>
        <end position="82"/>
    </location>
</feature>
<dbReference type="AlphaFoldDB" id="A0A368S9E8"/>
<feature type="chain" id="PRO_5016917850" evidence="2">
    <location>
        <begin position="22"/>
        <end position="82"/>
    </location>
</feature>
<reference evidence="3" key="1">
    <citation type="journal article" date="2012" name="Nat. Biotechnol.">
        <title>Reference genome sequence of the model plant Setaria.</title>
        <authorList>
            <person name="Bennetzen J.L."/>
            <person name="Schmutz J."/>
            <person name="Wang H."/>
            <person name="Percifield R."/>
            <person name="Hawkins J."/>
            <person name="Pontaroli A.C."/>
            <person name="Estep M."/>
            <person name="Feng L."/>
            <person name="Vaughn J.N."/>
            <person name="Grimwood J."/>
            <person name="Jenkins J."/>
            <person name="Barry K."/>
            <person name="Lindquist E."/>
            <person name="Hellsten U."/>
            <person name="Deshpande S."/>
            <person name="Wang X."/>
            <person name="Wu X."/>
            <person name="Mitros T."/>
            <person name="Triplett J."/>
            <person name="Yang X."/>
            <person name="Ye C.Y."/>
            <person name="Mauro-Herrera M."/>
            <person name="Wang L."/>
            <person name="Li P."/>
            <person name="Sharma M."/>
            <person name="Sharma R."/>
            <person name="Ronald P.C."/>
            <person name="Panaud O."/>
            <person name="Kellogg E.A."/>
            <person name="Brutnell T.P."/>
            <person name="Doust A.N."/>
            <person name="Tuskan G.A."/>
            <person name="Rokhsar D."/>
            <person name="Devos K.M."/>
        </authorList>
    </citation>
    <scope>NUCLEOTIDE SEQUENCE [LARGE SCALE GENOMIC DNA]</scope>
    <source>
        <strain evidence="3">Yugu1</strain>
    </source>
</reference>
<organism evidence="3">
    <name type="scientific">Setaria italica</name>
    <name type="common">Foxtail millet</name>
    <name type="synonym">Panicum italicum</name>
    <dbReference type="NCBI Taxonomy" id="4555"/>
    <lineage>
        <taxon>Eukaryota</taxon>
        <taxon>Viridiplantae</taxon>
        <taxon>Streptophyta</taxon>
        <taxon>Embryophyta</taxon>
        <taxon>Tracheophyta</taxon>
        <taxon>Spermatophyta</taxon>
        <taxon>Magnoliopsida</taxon>
        <taxon>Liliopsida</taxon>
        <taxon>Poales</taxon>
        <taxon>Poaceae</taxon>
        <taxon>PACMAD clade</taxon>
        <taxon>Panicoideae</taxon>
        <taxon>Panicodae</taxon>
        <taxon>Paniceae</taxon>
        <taxon>Cenchrinae</taxon>
        <taxon>Setaria</taxon>
    </lineage>
</organism>
<feature type="compositionally biased region" description="Gly residues" evidence="1">
    <location>
        <begin position="68"/>
        <end position="82"/>
    </location>
</feature>
<evidence type="ECO:0000256" key="1">
    <source>
        <dbReference type="SAM" id="MobiDB-lite"/>
    </source>
</evidence>